<dbReference type="EC" id="2.5.1.78" evidence="1"/>
<sequence length="167" mass="17342">MSTILNTNGTALQVPQLMPQADGRFIIITADWNPKVTYALRDGATDVLEKAGVKPENIVCLSVPGTVELVNAAAVAIDSVKNGMPTAAVIVIGCVIRGDTPHFDYVCQIAAQGTAELNAKGKAPVIFGVLTVDNLQQALDRAGGVLGNKGAEAACAAIYMANFPHLL</sequence>
<comment type="caution">
    <text evidence="1">The sequence shown here is derived from an EMBL/GenBank/DDBJ whole genome shotgun (WGS) entry which is preliminary data.</text>
</comment>
<protein>
    <submittedName>
        <fullName evidence="1">6,7-dimethyl-8-ribityllumazine synthase</fullName>
        <ecNumber evidence="1">2.5.1.78</ecNumber>
    </submittedName>
</protein>
<gene>
    <name evidence="1" type="ORF">E5331_12560</name>
</gene>
<accession>A0AC61RE69</accession>
<evidence type="ECO:0000313" key="2">
    <source>
        <dbReference type="Proteomes" id="UP000306319"/>
    </source>
</evidence>
<dbReference type="EMBL" id="SRYB01000019">
    <property type="protein sequence ID" value="TGY77832.1"/>
    <property type="molecule type" value="Genomic_DNA"/>
</dbReference>
<organism evidence="1 2">
    <name type="scientific">Lepagella muris</name>
    <dbReference type="NCBI Taxonomy" id="3032870"/>
    <lineage>
        <taxon>Bacteria</taxon>
        <taxon>Pseudomonadati</taxon>
        <taxon>Bacteroidota</taxon>
        <taxon>Bacteroidia</taxon>
        <taxon>Bacteroidales</taxon>
        <taxon>Muribaculaceae</taxon>
        <taxon>Lepagella</taxon>
    </lineage>
</organism>
<reference evidence="1" key="1">
    <citation type="submission" date="2019-04" db="EMBL/GenBank/DDBJ databases">
        <title>Microbes associate with the intestines of laboratory mice.</title>
        <authorList>
            <person name="Navarre W."/>
            <person name="Wong E."/>
            <person name="Huang K."/>
            <person name="Tropini C."/>
            <person name="Ng K."/>
            <person name="Yu B."/>
        </authorList>
    </citation>
    <scope>NUCLEOTIDE SEQUENCE</scope>
    <source>
        <strain evidence="1">NM04_E33</strain>
    </source>
</reference>
<keyword evidence="2" id="KW-1185">Reference proteome</keyword>
<dbReference type="Proteomes" id="UP000306319">
    <property type="component" value="Unassembled WGS sequence"/>
</dbReference>
<name>A0AC61RE69_9BACT</name>
<proteinExistence type="predicted"/>
<keyword evidence="1" id="KW-0808">Transferase</keyword>
<evidence type="ECO:0000313" key="1">
    <source>
        <dbReference type="EMBL" id="TGY77832.1"/>
    </source>
</evidence>